<protein>
    <recommendedName>
        <fullName evidence="3">DUF4240 domain-containing protein</fullName>
    </recommendedName>
</protein>
<reference evidence="1 2" key="1">
    <citation type="submission" date="2017-04" db="EMBL/GenBank/DDBJ databases">
        <title>Draft genome sequence of Zooshikella ganghwensis VG4 isolated from Red Sea sediments.</title>
        <authorList>
            <person name="Rehman Z."/>
            <person name="Alam I."/>
            <person name="Kamau A."/>
            <person name="Bajic V."/>
            <person name="Leiknes T."/>
        </authorList>
    </citation>
    <scope>NUCLEOTIDE SEQUENCE [LARGE SCALE GENOMIC DNA]</scope>
    <source>
        <strain evidence="1 2">VG4</strain>
    </source>
</reference>
<evidence type="ECO:0008006" key="3">
    <source>
        <dbReference type="Google" id="ProtNLM"/>
    </source>
</evidence>
<keyword evidence="2" id="KW-1185">Reference proteome</keyword>
<evidence type="ECO:0000313" key="2">
    <source>
        <dbReference type="Proteomes" id="UP000257039"/>
    </source>
</evidence>
<organism evidence="1 2">
    <name type="scientific">Zooshikella ganghwensis</name>
    <dbReference type="NCBI Taxonomy" id="202772"/>
    <lineage>
        <taxon>Bacteria</taxon>
        <taxon>Pseudomonadati</taxon>
        <taxon>Pseudomonadota</taxon>
        <taxon>Gammaproteobacteria</taxon>
        <taxon>Oceanospirillales</taxon>
        <taxon>Zooshikellaceae</taxon>
        <taxon>Zooshikella</taxon>
    </lineage>
</organism>
<accession>A0A4P9VPJ6</accession>
<gene>
    <name evidence="1" type="ORF">B9G39_14910</name>
</gene>
<proteinExistence type="predicted"/>
<dbReference type="AlphaFoldDB" id="A0A4P9VPJ6"/>
<comment type="caution">
    <text evidence="1">The sequence shown here is derived from an EMBL/GenBank/DDBJ whole genome shotgun (WGS) entry which is preliminary data.</text>
</comment>
<name>A0A4P9VPJ6_9GAMM</name>
<dbReference type="RefSeq" id="WP_094787734.1">
    <property type="nucleotide sequence ID" value="NZ_NDXW01000001.1"/>
</dbReference>
<dbReference type="EMBL" id="NDXW01000001">
    <property type="protein sequence ID" value="RDH44619.1"/>
    <property type="molecule type" value="Genomic_DNA"/>
</dbReference>
<evidence type="ECO:0000313" key="1">
    <source>
        <dbReference type="EMBL" id="RDH44619.1"/>
    </source>
</evidence>
<sequence>MFEHTIQTLEPTNFLWAIISRSDRSLSKLISQLEELNKDDLIKFQLEYKIAVLNVVPDIKIELELDDSDLYVPTYDHRIEFAEWAVSLGKDFYDKMLAQPTCIQTYFKNIYTSDSFSNEPLLDWDNSLEQDSEYQDSTVPHLIAYPIFEKKFDEDLWEIVDDLLE</sequence>
<dbReference type="Proteomes" id="UP000257039">
    <property type="component" value="Unassembled WGS sequence"/>
</dbReference>